<feature type="transmembrane region" description="Helical" evidence="6">
    <location>
        <begin position="332"/>
        <end position="351"/>
    </location>
</feature>
<feature type="transmembrane region" description="Helical" evidence="6">
    <location>
        <begin position="401"/>
        <end position="419"/>
    </location>
</feature>
<proteinExistence type="predicted"/>
<feature type="transmembrane region" description="Helical" evidence="6">
    <location>
        <begin position="262"/>
        <end position="279"/>
    </location>
</feature>
<evidence type="ECO:0000256" key="1">
    <source>
        <dbReference type="ARBA" id="ARBA00004651"/>
    </source>
</evidence>
<evidence type="ECO:0000256" key="6">
    <source>
        <dbReference type="SAM" id="Phobius"/>
    </source>
</evidence>
<sequence>MEPARLRALVPCLTFICLVTAVIGSLGAPLIPSIAAMDHVSVTDAQWSLTITQLVAAVATPVMGRFGDGPHRRTVIVGALALVVVGCVLAALPLGFATLLVGRALQGVGLGLAPLTIAVARDVLPIGRAVPVIALLSITAVTGVGLGYPLTGLVAQWGGVRAAYWLGAVASALGLAAAAWAVPAPRHRAPAPLDVLGAVLLTAGTASLLVAISEGESWGWISPRVDGMIVASLLLFTVWVVWELRTAHPLVALRLVRDRSVMTASAAAVLAGVGMYLLLSTVTRLVQTPSSTGYGLGQTVVVAGLALTPFSVGSFLANRLTPVLVRRTSPRTVLPMSCLILLAAMAMFTLWRENMTQIVVVMFVAGLGVGIIFAVIPGFLVRAVPSHETGSAMSFNQVLRYIGYAVGSALSAAVLEGHTHAGAAYPTSSGYTTVGLLSCVVWLASAVVAVLVPLRRGGKRTITTVPSPEHVGSVAEATPPSSEPGPVLSGLDERPAE</sequence>
<dbReference type="PROSITE" id="PS50850">
    <property type="entry name" value="MFS"/>
    <property type="match status" value="1"/>
</dbReference>
<feature type="transmembrane region" description="Helical" evidence="6">
    <location>
        <begin position="12"/>
        <end position="35"/>
    </location>
</feature>
<evidence type="ECO:0000313" key="9">
    <source>
        <dbReference type="Proteomes" id="UP001183610"/>
    </source>
</evidence>
<dbReference type="InterPro" id="IPR011701">
    <property type="entry name" value="MFS"/>
</dbReference>
<feature type="region of interest" description="Disordered" evidence="5">
    <location>
        <begin position="462"/>
        <end position="497"/>
    </location>
</feature>
<dbReference type="RefSeq" id="WP_010278886.1">
    <property type="nucleotide sequence ID" value="NZ_JAVRET010000090.1"/>
</dbReference>
<evidence type="ECO:0000256" key="3">
    <source>
        <dbReference type="ARBA" id="ARBA00022989"/>
    </source>
</evidence>
<dbReference type="PANTHER" id="PTHR23501">
    <property type="entry name" value="MAJOR FACILITATOR SUPERFAMILY"/>
    <property type="match status" value="1"/>
</dbReference>
<keyword evidence="4 6" id="KW-0472">Membrane</keyword>
<dbReference type="SUPFAM" id="SSF103473">
    <property type="entry name" value="MFS general substrate transporter"/>
    <property type="match status" value="1"/>
</dbReference>
<feature type="transmembrane region" description="Helical" evidence="6">
    <location>
        <begin position="357"/>
        <end position="380"/>
    </location>
</feature>
<dbReference type="InterPro" id="IPR020846">
    <property type="entry name" value="MFS_dom"/>
</dbReference>
<dbReference type="Gene3D" id="1.20.1250.20">
    <property type="entry name" value="MFS general substrate transporter like domains"/>
    <property type="match status" value="1"/>
</dbReference>
<reference evidence="9" key="1">
    <citation type="submission" date="2023-07" db="EMBL/GenBank/DDBJ databases">
        <title>30 novel species of actinomycetes from the DSMZ collection.</title>
        <authorList>
            <person name="Nouioui I."/>
        </authorList>
    </citation>
    <scope>NUCLEOTIDE SEQUENCE [LARGE SCALE GENOMIC DNA]</scope>
    <source>
        <strain evidence="9">DSM 41979</strain>
    </source>
</reference>
<feature type="domain" description="Major facilitator superfamily (MFS) profile" evidence="7">
    <location>
        <begin position="1"/>
        <end position="456"/>
    </location>
</feature>
<keyword evidence="3 6" id="KW-1133">Transmembrane helix</keyword>
<dbReference type="Proteomes" id="UP001183610">
    <property type="component" value="Unassembled WGS sequence"/>
</dbReference>
<organism evidence="8 9">
    <name type="scientific">Streptomyces evansiae</name>
    <dbReference type="NCBI Taxonomy" id="3075535"/>
    <lineage>
        <taxon>Bacteria</taxon>
        <taxon>Bacillati</taxon>
        <taxon>Actinomycetota</taxon>
        <taxon>Actinomycetes</taxon>
        <taxon>Kitasatosporales</taxon>
        <taxon>Streptomycetaceae</taxon>
        <taxon>Streptomyces</taxon>
    </lineage>
</organism>
<feature type="transmembrane region" description="Helical" evidence="6">
    <location>
        <begin position="162"/>
        <end position="183"/>
    </location>
</feature>
<dbReference type="InterPro" id="IPR036259">
    <property type="entry name" value="MFS_trans_sf"/>
</dbReference>
<evidence type="ECO:0000256" key="2">
    <source>
        <dbReference type="ARBA" id="ARBA00022692"/>
    </source>
</evidence>
<evidence type="ECO:0000259" key="7">
    <source>
        <dbReference type="PROSITE" id="PS50850"/>
    </source>
</evidence>
<accession>A0ABU2RA86</accession>
<name>A0ABU2RA86_9ACTN</name>
<dbReference type="Pfam" id="PF07690">
    <property type="entry name" value="MFS_1"/>
    <property type="match status" value="1"/>
</dbReference>
<protein>
    <submittedName>
        <fullName evidence="8">MFS transporter</fullName>
    </submittedName>
</protein>
<feature type="transmembrane region" description="Helical" evidence="6">
    <location>
        <begin position="75"/>
        <end position="94"/>
    </location>
</feature>
<gene>
    <name evidence="8" type="ORF">RM698_26855</name>
</gene>
<keyword evidence="2 6" id="KW-0812">Transmembrane</keyword>
<dbReference type="PANTHER" id="PTHR23501:SF197">
    <property type="entry name" value="COMD"/>
    <property type="match status" value="1"/>
</dbReference>
<evidence type="ECO:0000313" key="8">
    <source>
        <dbReference type="EMBL" id="MDT0412655.1"/>
    </source>
</evidence>
<evidence type="ECO:0000256" key="4">
    <source>
        <dbReference type="ARBA" id="ARBA00023136"/>
    </source>
</evidence>
<feature type="transmembrane region" description="Helical" evidence="6">
    <location>
        <begin position="100"/>
        <end position="120"/>
    </location>
</feature>
<feature type="transmembrane region" description="Helical" evidence="6">
    <location>
        <begin position="299"/>
        <end position="320"/>
    </location>
</feature>
<feature type="transmembrane region" description="Helical" evidence="6">
    <location>
        <begin position="47"/>
        <end position="63"/>
    </location>
</feature>
<keyword evidence="9" id="KW-1185">Reference proteome</keyword>
<comment type="caution">
    <text evidence="8">The sequence shown here is derived from an EMBL/GenBank/DDBJ whole genome shotgun (WGS) entry which is preliminary data.</text>
</comment>
<comment type="subcellular location">
    <subcellularLocation>
        <location evidence="1">Cell membrane</location>
        <topology evidence="1">Multi-pass membrane protein</topology>
    </subcellularLocation>
</comment>
<feature type="transmembrane region" description="Helical" evidence="6">
    <location>
        <begin position="132"/>
        <end position="150"/>
    </location>
</feature>
<dbReference type="EMBL" id="JAVRET010000090">
    <property type="protein sequence ID" value="MDT0412655.1"/>
    <property type="molecule type" value="Genomic_DNA"/>
</dbReference>
<feature type="transmembrane region" description="Helical" evidence="6">
    <location>
        <begin position="195"/>
        <end position="213"/>
    </location>
</feature>
<feature type="transmembrane region" description="Helical" evidence="6">
    <location>
        <begin position="431"/>
        <end position="452"/>
    </location>
</feature>
<evidence type="ECO:0000256" key="5">
    <source>
        <dbReference type="SAM" id="MobiDB-lite"/>
    </source>
</evidence>
<feature type="transmembrane region" description="Helical" evidence="6">
    <location>
        <begin position="225"/>
        <end position="242"/>
    </location>
</feature>